<dbReference type="Pfam" id="PF02082">
    <property type="entry name" value="Rrf2"/>
    <property type="match status" value="1"/>
</dbReference>
<dbReference type="Gene3D" id="1.10.10.10">
    <property type="entry name" value="Winged helix-like DNA-binding domain superfamily/Winged helix DNA-binding domain"/>
    <property type="match status" value="1"/>
</dbReference>
<proteinExistence type="predicted"/>
<sequence>MFSKACEYGIRASIFIAEQSLLDRKVSLKDVAEAIDSPAAYTSKILQKLSRNNIINSDKGPTGGFSMGKKELEKVKLSSIVFAIDGESIYNGCGLGLKKCNEKMPCPVHNQFKMIRDELKKMLETTTVLSLAVDYEKGFSFLKR</sequence>
<evidence type="ECO:0000313" key="2">
    <source>
        <dbReference type="Proteomes" id="UP000316008"/>
    </source>
</evidence>
<organism evidence="1 2">
    <name type="scientific">Fluviicola chungangensis</name>
    <dbReference type="NCBI Taxonomy" id="2597671"/>
    <lineage>
        <taxon>Bacteria</taxon>
        <taxon>Pseudomonadati</taxon>
        <taxon>Bacteroidota</taxon>
        <taxon>Flavobacteriia</taxon>
        <taxon>Flavobacteriales</taxon>
        <taxon>Crocinitomicaceae</taxon>
        <taxon>Fluviicola</taxon>
    </lineage>
</organism>
<dbReference type="GO" id="GO:0005829">
    <property type="term" value="C:cytosol"/>
    <property type="evidence" value="ECO:0007669"/>
    <property type="project" value="TreeGrafter"/>
</dbReference>
<dbReference type="PANTHER" id="PTHR33221">
    <property type="entry name" value="WINGED HELIX-TURN-HELIX TRANSCRIPTIONAL REGULATOR, RRF2 FAMILY"/>
    <property type="match status" value="1"/>
</dbReference>
<dbReference type="InterPro" id="IPR036390">
    <property type="entry name" value="WH_DNA-bd_sf"/>
</dbReference>
<dbReference type="InterPro" id="IPR036388">
    <property type="entry name" value="WH-like_DNA-bd_sf"/>
</dbReference>
<reference evidence="1 2" key="1">
    <citation type="submission" date="2019-07" db="EMBL/GenBank/DDBJ databases">
        <authorList>
            <person name="Huq M.A."/>
        </authorList>
    </citation>
    <scope>NUCLEOTIDE SEQUENCE [LARGE SCALE GENOMIC DNA]</scope>
    <source>
        <strain evidence="1 2">MAH-3</strain>
    </source>
</reference>
<dbReference type="NCBIfam" id="TIGR00738">
    <property type="entry name" value="rrf2_super"/>
    <property type="match status" value="1"/>
</dbReference>
<protein>
    <submittedName>
        <fullName evidence="1">Rrf2 family transcriptional regulator</fullName>
    </submittedName>
</protein>
<dbReference type="InterPro" id="IPR000944">
    <property type="entry name" value="Tscrpt_reg_Rrf2"/>
</dbReference>
<accession>A0A556MG91</accession>
<dbReference type="AlphaFoldDB" id="A0A556MG91"/>
<gene>
    <name evidence="1" type="ORF">FO442_18540</name>
</gene>
<name>A0A556MG91_9FLAO</name>
<dbReference type="PANTHER" id="PTHR33221:SF13">
    <property type="entry name" value="TRANSCRIPTIONAL REGULATOR-RELATED"/>
    <property type="match status" value="1"/>
</dbReference>
<keyword evidence="2" id="KW-1185">Reference proteome</keyword>
<dbReference type="RefSeq" id="WP_144334716.1">
    <property type="nucleotide sequence ID" value="NZ_VLPL01000014.1"/>
</dbReference>
<evidence type="ECO:0000313" key="1">
    <source>
        <dbReference type="EMBL" id="TSJ38954.1"/>
    </source>
</evidence>
<dbReference type="Proteomes" id="UP000316008">
    <property type="component" value="Unassembled WGS sequence"/>
</dbReference>
<comment type="caution">
    <text evidence="1">The sequence shown here is derived from an EMBL/GenBank/DDBJ whole genome shotgun (WGS) entry which is preliminary data.</text>
</comment>
<dbReference type="SUPFAM" id="SSF46785">
    <property type="entry name" value="Winged helix' DNA-binding domain"/>
    <property type="match status" value="1"/>
</dbReference>
<dbReference type="OrthoDB" id="9808360at2"/>
<dbReference type="PROSITE" id="PS51197">
    <property type="entry name" value="HTH_RRF2_2"/>
    <property type="match status" value="1"/>
</dbReference>
<dbReference type="EMBL" id="VLPL01000014">
    <property type="protein sequence ID" value="TSJ38954.1"/>
    <property type="molecule type" value="Genomic_DNA"/>
</dbReference>
<dbReference type="GO" id="GO:0003700">
    <property type="term" value="F:DNA-binding transcription factor activity"/>
    <property type="evidence" value="ECO:0007669"/>
    <property type="project" value="TreeGrafter"/>
</dbReference>